<dbReference type="EMBL" id="JAEUGD010000058">
    <property type="protein sequence ID" value="MBL6447915.1"/>
    <property type="molecule type" value="Genomic_DNA"/>
</dbReference>
<accession>A0A937G0U7</accession>
<protein>
    <submittedName>
        <fullName evidence="1">Uncharacterized protein</fullName>
    </submittedName>
</protein>
<name>A0A937G0U7_9BACT</name>
<gene>
    <name evidence="1" type="ORF">JMN32_16485</name>
</gene>
<dbReference type="Proteomes" id="UP000614216">
    <property type="component" value="Unassembled WGS sequence"/>
</dbReference>
<organism evidence="1 2">
    <name type="scientific">Fulvivirga marina</name>
    <dbReference type="NCBI Taxonomy" id="2494733"/>
    <lineage>
        <taxon>Bacteria</taxon>
        <taxon>Pseudomonadati</taxon>
        <taxon>Bacteroidota</taxon>
        <taxon>Cytophagia</taxon>
        <taxon>Cytophagales</taxon>
        <taxon>Fulvivirgaceae</taxon>
        <taxon>Fulvivirga</taxon>
    </lineage>
</organism>
<reference evidence="1" key="1">
    <citation type="submission" date="2021-01" db="EMBL/GenBank/DDBJ databases">
        <title>Fulvivirga kasyanovii gen. nov., sp nov., a novel member of the phylum Bacteroidetes isolated from seawater in a mussel farm.</title>
        <authorList>
            <person name="Zhao L.-H."/>
            <person name="Wang Z.-J."/>
        </authorList>
    </citation>
    <scope>NUCLEOTIDE SEQUENCE</scope>
    <source>
        <strain evidence="1">29W222</strain>
    </source>
</reference>
<proteinExistence type="predicted"/>
<comment type="caution">
    <text evidence="1">The sequence shown here is derived from an EMBL/GenBank/DDBJ whole genome shotgun (WGS) entry which is preliminary data.</text>
</comment>
<dbReference type="RefSeq" id="WP_202857458.1">
    <property type="nucleotide sequence ID" value="NZ_JAEUGD010000058.1"/>
</dbReference>
<keyword evidence="2" id="KW-1185">Reference proteome</keyword>
<evidence type="ECO:0000313" key="1">
    <source>
        <dbReference type="EMBL" id="MBL6447915.1"/>
    </source>
</evidence>
<evidence type="ECO:0000313" key="2">
    <source>
        <dbReference type="Proteomes" id="UP000614216"/>
    </source>
</evidence>
<dbReference type="AlphaFoldDB" id="A0A937G0U7"/>
<sequence>MNSDNGFFNTIDINDTSSLTNYYELEGYYYYVLPRVDVDSLYIFPFNDLFYTNSFELRGDRLLLSLDTAVVEYIKADLPDCIYDHRYIHSSLRIDLEVNDDAYAFEDALPNSCGTSVFVGPSKVGKSYFYDSLASIYPDSAFIRANDVIIKFMDLPLLATQTYDMCIDQPFAGMNFHIDKSVPREYIARLISSIPDSLNLQLNSVVRMSNGDIGLVRVR</sequence>